<reference evidence="4" key="1">
    <citation type="journal article" date="2019" name="Int. J. Syst. Evol. Microbiol.">
        <title>The Global Catalogue of Microorganisms (GCM) 10K type strain sequencing project: providing services to taxonomists for standard genome sequencing and annotation.</title>
        <authorList>
            <consortium name="The Broad Institute Genomics Platform"/>
            <consortium name="The Broad Institute Genome Sequencing Center for Infectious Disease"/>
            <person name="Wu L."/>
            <person name="Ma J."/>
        </authorList>
    </citation>
    <scope>NUCLEOTIDE SEQUENCE [LARGE SCALE GENOMIC DNA]</scope>
    <source>
        <strain evidence="4">JCM 3296</strain>
    </source>
</reference>
<feature type="signal peptide" evidence="1">
    <location>
        <begin position="1"/>
        <end position="20"/>
    </location>
</feature>
<dbReference type="CDD" id="cd00161">
    <property type="entry name" value="beta-trefoil_Ricin-like"/>
    <property type="match status" value="1"/>
</dbReference>
<dbReference type="EMBL" id="BMRE01000024">
    <property type="protein sequence ID" value="GGU52687.1"/>
    <property type="molecule type" value="Genomic_DNA"/>
</dbReference>
<keyword evidence="1" id="KW-0732">Signal</keyword>
<dbReference type="InterPro" id="IPR035992">
    <property type="entry name" value="Ricin_B-like_lectins"/>
</dbReference>
<dbReference type="InterPro" id="IPR000772">
    <property type="entry name" value="Ricin_B_lectin"/>
</dbReference>
<name>A0ABQ2UT86_9PSEU</name>
<keyword evidence="4" id="KW-1185">Reference proteome</keyword>
<proteinExistence type="predicted"/>
<accession>A0ABQ2UT86</accession>
<evidence type="ECO:0000313" key="4">
    <source>
        <dbReference type="Proteomes" id="UP000649573"/>
    </source>
</evidence>
<dbReference type="Gene3D" id="2.80.10.50">
    <property type="match status" value="2"/>
</dbReference>
<dbReference type="PROSITE" id="PS50231">
    <property type="entry name" value="RICIN_B_LECTIN"/>
    <property type="match status" value="1"/>
</dbReference>
<dbReference type="SMART" id="SM00458">
    <property type="entry name" value="RICIN"/>
    <property type="match status" value="1"/>
</dbReference>
<dbReference type="Proteomes" id="UP000649573">
    <property type="component" value="Unassembled WGS sequence"/>
</dbReference>
<evidence type="ECO:0000256" key="1">
    <source>
        <dbReference type="SAM" id="SignalP"/>
    </source>
</evidence>
<sequence>MRKKAAVLAALALVVGGVLATTSASAGAAQAGSPIISRLNGLCLTVSDANTGLGAGVLMAECRGQSHQLWYWDGNIRLRSTQTGKCLTVAWGNPDNGAALHMWDCQSDWGSQMFYRPWSTPEEQGRIRSFMGGNRCVDISGGNRWQGATVQMWDCHLGANDYWTV</sequence>
<dbReference type="SUPFAM" id="SSF50370">
    <property type="entry name" value="Ricin B-like lectins"/>
    <property type="match status" value="1"/>
</dbReference>
<feature type="domain" description="Ricin B lectin" evidence="2">
    <location>
        <begin position="33"/>
        <end position="165"/>
    </location>
</feature>
<comment type="caution">
    <text evidence="3">The sequence shown here is derived from an EMBL/GenBank/DDBJ whole genome shotgun (WGS) entry which is preliminary data.</text>
</comment>
<gene>
    <name evidence="3" type="ORF">GCM10010178_51860</name>
</gene>
<evidence type="ECO:0000313" key="3">
    <source>
        <dbReference type="EMBL" id="GGU52687.1"/>
    </source>
</evidence>
<protein>
    <recommendedName>
        <fullName evidence="2">Ricin B lectin domain-containing protein</fullName>
    </recommendedName>
</protein>
<organism evidence="3 4">
    <name type="scientific">Lentzea flava</name>
    <dbReference type="NCBI Taxonomy" id="103732"/>
    <lineage>
        <taxon>Bacteria</taxon>
        <taxon>Bacillati</taxon>
        <taxon>Actinomycetota</taxon>
        <taxon>Actinomycetes</taxon>
        <taxon>Pseudonocardiales</taxon>
        <taxon>Pseudonocardiaceae</taxon>
        <taxon>Lentzea</taxon>
    </lineage>
</organism>
<dbReference type="Pfam" id="PF00652">
    <property type="entry name" value="Ricin_B_lectin"/>
    <property type="match status" value="1"/>
</dbReference>
<feature type="chain" id="PRO_5047400007" description="Ricin B lectin domain-containing protein" evidence="1">
    <location>
        <begin position="21"/>
        <end position="165"/>
    </location>
</feature>
<evidence type="ECO:0000259" key="2">
    <source>
        <dbReference type="SMART" id="SM00458"/>
    </source>
</evidence>
<dbReference type="RefSeq" id="WP_189256304.1">
    <property type="nucleotide sequence ID" value="NZ_BMRE01000024.1"/>
</dbReference>